<dbReference type="Proteomes" id="UP000545490">
    <property type="component" value="Unassembled WGS sequence"/>
</dbReference>
<dbReference type="RefSeq" id="WP_126830888.1">
    <property type="nucleotide sequence ID" value="NZ_JACIDG010000036.1"/>
</dbReference>
<dbReference type="EMBL" id="RJJU01000031">
    <property type="protein sequence ID" value="RUM05687.1"/>
    <property type="molecule type" value="Genomic_DNA"/>
</dbReference>
<evidence type="ECO:0000256" key="2">
    <source>
        <dbReference type="ARBA" id="ARBA00022723"/>
    </source>
</evidence>
<dbReference type="Pfam" id="PF05163">
    <property type="entry name" value="DinB"/>
    <property type="match status" value="1"/>
</dbReference>
<comment type="caution">
    <text evidence="4">The sequence shown here is derived from an EMBL/GenBank/DDBJ whole genome shotgun (WGS) entry which is preliminary data.</text>
</comment>
<evidence type="ECO:0000256" key="3">
    <source>
        <dbReference type="PIRSR" id="PIRSR607837-1"/>
    </source>
</evidence>
<feature type="binding site" evidence="3">
    <location>
        <position position="48"/>
    </location>
    <ligand>
        <name>a divalent metal cation</name>
        <dbReference type="ChEBI" id="CHEBI:60240"/>
    </ligand>
</feature>
<dbReference type="PANTHER" id="PTHR37302:SF1">
    <property type="entry name" value="PROTEIN DINB"/>
    <property type="match status" value="1"/>
</dbReference>
<protein>
    <submittedName>
        <fullName evidence="4 5">Damage-inducible protein DinB</fullName>
    </submittedName>
</protein>
<name>A0A7W6FMP5_9HYPH</name>
<dbReference type="InterPro" id="IPR007837">
    <property type="entry name" value="DinB"/>
</dbReference>
<sequence length="169" mass="19134">MLRQYRMLAAYNGWANAQVYAAAAELSDAEFRSDRGAFFGSLHRTLNHLLVADRIWMKRFTGTGEAPTTLDAVLYEELDMLAAARKAEDERIIAWTGTLDEATLAASFTYSPLTQSVEITQPLWAALSHLFNHQTHHRGQCHMTLTAIGKPSLQLDLIYFLRSEGREWM</sequence>
<proteinExistence type="inferred from homology"/>
<reference evidence="4 7" key="2">
    <citation type="submission" date="2020-08" db="EMBL/GenBank/DDBJ databases">
        <title>Genomic Encyclopedia of Type Strains, Phase IV (KMG-IV): sequencing the most valuable type-strain genomes for metagenomic binning, comparative biology and taxonomic classification.</title>
        <authorList>
            <person name="Goeker M."/>
        </authorList>
    </citation>
    <scope>NUCLEOTIDE SEQUENCE [LARGE SCALE GENOMIC DNA]</scope>
    <source>
        <strain evidence="4 7">DSM 19331</strain>
    </source>
</reference>
<dbReference type="GO" id="GO:0046872">
    <property type="term" value="F:metal ion binding"/>
    <property type="evidence" value="ECO:0007669"/>
    <property type="project" value="UniProtKB-KW"/>
</dbReference>
<feature type="binding site" evidence="3">
    <location>
        <position position="133"/>
    </location>
    <ligand>
        <name>a divalent metal cation</name>
        <dbReference type="ChEBI" id="CHEBI:60240"/>
    </ligand>
</feature>
<evidence type="ECO:0000313" key="7">
    <source>
        <dbReference type="Proteomes" id="UP000545490"/>
    </source>
</evidence>
<dbReference type="AlphaFoldDB" id="A0A7W6FMP5"/>
<evidence type="ECO:0000313" key="5">
    <source>
        <dbReference type="EMBL" id="RUM05687.1"/>
    </source>
</evidence>
<feature type="binding site" evidence="3">
    <location>
        <position position="137"/>
    </location>
    <ligand>
        <name>a divalent metal cation</name>
        <dbReference type="ChEBI" id="CHEBI:60240"/>
    </ligand>
</feature>
<dbReference type="Gene3D" id="1.20.120.450">
    <property type="entry name" value="dinb family like domain"/>
    <property type="match status" value="1"/>
</dbReference>
<organism evidence="4 7">
    <name type="scientific">Rhizobium fabae</name>
    <dbReference type="NCBI Taxonomy" id="573179"/>
    <lineage>
        <taxon>Bacteria</taxon>
        <taxon>Pseudomonadati</taxon>
        <taxon>Pseudomonadota</taxon>
        <taxon>Alphaproteobacteria</taxon>
        <taxon>Hyphomicrobiales</taxon>
        <taxon>Rhizobiaceae</taxon>
        <taxon>Rhizobium/Agrobacterium group</taxon>
        <taxon>Rhizobium</taxon>
    </lineage>
</organism>
<evidence type="ECO:0000313" key="6">
    <source>
        <dbReference type="Proteomes" id="UP000272004"/>
    </source>
</evidence>
<evidence type="ECO:0000313" key="4">
    <source>
        <dbReference type="EMBL" id="MBB3919758.1"/>
    </source>
</evidence>
<gene>
    <name evidence="5" type="ORF">EFB14_32540</name>
    <name evidence="4" type="ORF">GGQ65_007106</name>
</gene>
<accession>A0A7W6FMP5</accession>
<reference evidence="5 6" key="1">
    <citation type="submission" date="2018-11" db="EMBL/GenBank/DDBJ databases">
        <authorList>
            <person name="Huo Y."/>
        </authorList>
    </citation>
    <scope>NUCLEOTIDE SEQUENCE [LARGE SCALE GENOMIC DNA]</scope>
    <source>
        <strain evidence="5 6">CCBAU 33202</strain>
    </source>
</reference>
<dbReference type="InterPro" id="IPR034660">
    <property type="entry name" value="DinB/YfiT-like"/>
</dbReference>
<dbReference type="Proteomes" id="UP000272004">
    <property type="component" value="Unassembled WGS sequence"/>
</dbReference>
<dbReference type="EMBL" id="JACIDG010000036">
    <property type="protein sequence ID" value="MBB3919758.1"/>
    <property type="molecule type" value="Genomic_DNA"/>
</dbReference>
<evidence type="ECO:0000256" key="1">
    <source>
        <dbReference type="ARBA" id="ARBA00008635"/>
    </source>
</evidence>
<dbReference type="SUPFAM" id="SSF109854">
    <property type="entry name" value="DinB/YfiT-like putative metalloenzymes"/>
    <property type="match status" value="1"/>
</dbReference>
<dbReference type="PANTHER" id="PTHR37302">
    <property type="entry name" value="SLR1116 PROTEIN"/>
    <property type="match status" value="1"/>
</dbReference>
<keyword evidence="2 3" id="KW-0479">Metal-binding</keyword>
<keyword evidence="6" id="KW-1185">Reference proteome</keyword>
<comment type="similarity">
    <text evidence="1">Belongs to the DinB family.</text>
</comment>